<protein>
    <submittedName>
        <fullName evidence="1">Uncharacterized protein</fullName>
    </submittedName>
</protein>
<dbReference type="STRING" id="1109412.BN1221_00280c"/>
<dbReference type="Proteomes" id="UP000044377">
    <property type="component" value="Unassembled WGS sequence"/>
</dbReference>
<name>A0A0G4JQ44_9GAMM</name>
<dbReference type="EMBL" id="CGIG01000001">
    <property type="protein sequence ID" value="CPR13876.1"/>
    <property type="molecule type" value="Genomic_DNA"/>
</dbReference>
<organism evidence="1 2">
    <name type="scientific">Brenneria goodwinii</name>
    <dbReference type="NCBI Taxonomy" id="1109412"/>
    <lineage>
        <taxon>Bacteria</taxon>
        <taxon>Pseudomonadati</taxon>
        <taxon>Pseudomonadota</taxon>
        <taxon>Gammaproteobacteria</taxon>
        <taxon>Enterobacterales</taxon>
        <taxon>Pectobacteriaceae</taxon>
        <taxon>Brenneria</taxon>
    </lineage>
</organism>
<sequence length="39" mass="4348">MRGPPLSCIKSQHFIKVMLDSRAVAASIGIIRTFYQAQI</sequence>
<dbReference type="AlphaFoldDB" id="A0A0G4JQ44"/>
<evidence type="ECO:0000313" key="1">
    <source>
        <dbReference type="EMBL" id="CPR13876.1"/>
    </source>
</evidence>
<gene>
    <name evidence="1" type="ORF">BN1221_00280c</name>
</gene>
<proteinExistence type="predicted"/>
<keyword evidence="2" id="KW-1185">Reference proteome</keyword>
<evidence type="ECO:0000313" key="2">
    <source>
        <dbReference type="Proteomes" id="UP000044377"/>
    </source>
</evidence>
<reference evidence="2" key="1">
    <citation type="submission" date="2015-01" db="EMBL/GenBank/DDBJ databases">
        <authorList>
            <person name="Paterson Steve"/>
        </authorList>
    </citation>
    <scope>NUCLEOTIDE SEQUENCE [LARGE SCALE GENOMIC DNA]</scope>
    <source>
        <strain evidence="2">OBR1</strain>
    </source>
</reference>
<accession>A0A0G4JQ44</accession>